<dbReference type="Pfam" id="PF13358">
    <property type="entry name" value="DDE_3"/>
    <property type="match status" value="1"/>
</dbReference>
<feature type="domain" description="Tc1-like transposase DDE" evidence="11">
    <location>
        <begin position="139"/>
        <end position="290"/>
    </location>
</feature>
<keyword evidence="13" id="KW-1185">Reference proteome</keyword>
<dbReference type="Proteomes" id="UP000789396">
    <property type="component" value="Unassembled WGS sequence"/>
</dbReference>
<dbReference type="GO" id="GO:0000166">
    <property type="term" value="F:nucleotide binding"/>
    <property type="evidence" value="ECO:0007669"/>
    <property type="project" value="InterPro"/>
</dbReference>
<organism evidence="12 13">
    <name type="scientific">Racocetra fulgida</name>
    <dbReference type="NCBI Taxonomy" id="60492"/>
    <lineage>
        <taxon>Eukaryota</taxon>
        <taxon>Fungi</taxon>
        <taxon>Fungi incertae sedis</taxon>
        <taxon>Mucoromycota</taxon>
        <taxon>Glomeromycotina</taxon>
        <taxon>Glomeromycetes</taxon>
        <taxon>Diversisporales</taxon>
        <taxon>Gigasporaceae</taxon>
        <taxon>Racocetra</taxon>
    </lineage>
</organism>
<dbReference type="GO" id="GO:0003677">
    <property type="term" value="F:DNA binding"/>
    <property type="evidence" value="ECO:0007669"/>
    <property type="project" value="UniProtKB-KW"/>
</dbReference>
<dbReference type="PANTHER" id="PTHR46564:SF1">
    <property type="entry name" value="TRANSPOSASE"/>
    <property type="match status" value="1"/>
</dbReference>
<proteinExistence type="inferred from homology"/>
<evidence type="ECO:0000259" key="10">
    <source>
        <dbReference type="Pfam" id="PF03175"/>
    </source>
</evidence>
<dbReference type="InterPro" id="IPR038717">
    <property type="entry name" value="Tc1-like_DDE_dom"/>
</dbReference>
<evidence type="ECO:0000256" key="4">
    <source>
        <dbReference type="ARBA" id="ARBA00022679"/>
    </source>
</evidence>
<feature type="non-terminal residue" evidence="12">
    <location>
        <position position="1"/>
    </location>
</feature>
<evidence type="ECO:0000256" key="3">
    <source>
        <dbReference type="ARBA" id="ARBA00014385"/>
    </source>
</evidence>
<dbReference type="OrthoDB" id="2266637at2759"/>
<keyword evidence="6" id="KW-0235">DNA replication</keyword>
<keyword evidence="8" id="KW-0238">DNA-binding</keyword>
<keyword evidence="5" id="KW-0548">Nucleotidyltransferase</keyword>
<dbReference type="InterPro" id="IPR004868">
    <property type="entry name" value="DNA-dir_DNA_pol_B_mt/vir"/>
</dbReference>
<evidence type="ECO:0000256" key="2">
    <source>
        <dbReference type="ARBA" id="ARBA00012417"/>
    </source>
</evidence>
<dbReference type="EC" id="2.7.7.7" evidence="2"/>
<dbReference type="EMBL" id="CAJVPZ010024578">
    <property type="protein sequence ID" value="CAG8719523.1"/>
    <property type="molecule type" value="Genomic_DNA"/>
</dbReference>
<evidence type="ECO:0000313" key="12">
    <source>
        <dbReference type="EMBL" id="CAG8719523.1"/>
    </source>
</evidence>
<comment type="caution">
    <text evidence="12">The sequence shown here is derived from an EMBL/GenBank/DDBJ whole genome shotgun (WGS) entry which is preliminary data.</text>
</comment>
<evidence type="ECO:0000256" key="9">
    <source>
        <dbReference type="ARBA" id="ARBA00049244"/>
    </source>
</evidence>
<evidence type="ECO:0000256" key="5">
    <source>
        <dbReference type="ARBA" id="ARBA00022695"/>
    </source>
</evidence>
<dbReference type="NCBIfam" id="NF033545">
    <property type="entry name" value="transpos_IS630"/>
    <property type="match status" value="1"/>
</dbReference>
<gene>
    <name evidence="12" type="ORF">RFULGI_LOCUS11356</name>
</gene>
<dbReference type="InterPro" id="IPR047655">
    <property type="entry name" value="Transpos_IS630-like"/>
</dbReference>
<evidence type="ECO:0000256" key="1">
    <source>
        <dbReference type="ARBA" id="ARBA00005755"/>
    </source>
</evidence>
<keyword evidence="7" id="KW-0239">DNA-directed DNA polymerase</keyword>
<dbReference type="PANTHER" id="PTHR46564">
    <property type="entry name" value="TRANSPOSASE"/>
    <property type="match status" value="1"/>
</dbReference>
<evidence type="ECO:0000256" key="8">
    <source>
        <dbReference type="ARBA" id="ARBA00023125"/>
    </source>
</evidence>
<name>A0A9N9I4V0_9GLOM</name>
<dbReference type="Gene3D" id="3.30.420.10">
    <property type="entry name" value="Ribonuclease H-like superfamily/Ribonuclease H"/>
    <property type="match status" value="1"/>
</dbReference>
<reference evidence="12" key="1">
    <citation type="submission" date="2021-06" db="EMBL/GenBank/DDBJ databases">
        <authorList>
            <person name="Kallberg Y."/>
            <person name="Tangrot J."/>
            <person name="Rosling A."/>
        </authorList>
    </citation>
    <scope>NUCLEOTIDE SEQUENCE</scope>
    <source>
        <strain evidence="12">IN212</strain>
    </source>
</reference>
<sequence length="748" mass="87209">EQNPHHLNYLKQKGYTQANIADFYEVSKRTVRYWKKDDGKPKGWLRGRKMKIDENEDNAVFFILAIAHNLKHSTQQEMADYYFEKTGQRISRFAVSRTLKILGITRKKTSYSYTERLNYKERTEEFKRIISSLSQPFILALDECSFHLNEAPRYGYVLTSSRVNSQKPGKKGENHTLILCIQNIKGKGIIHYELIQGGMKTENFHTFLSTLKLPANEKHYLIMDNLPVHKAKQSCIKLGLSTIKELLKSKNIEVVFLPPYAPQLNPVEYCFNLIRHYVEKNKPRTYEELKSGGAGKNSTQITEYKYYNVHFLDSRLIFRQSLSDLTLTKEEEEIKRKGVFFIKRDNLAELPKPELVKYCANDCLIILRLLNEHFIRGGKDLEKKGIEDGYNKLVGKVSVGSTAFYKFRKMHPEVMKHFPNLAKPWYSKIYDFTQPSLFGGFSGMGNQAIYRGWSVKADMNSIYPHVMKTEAMPILLPEKHYTNEEAVHKVCKVKTKKYEEYTLEGCDCRAKHHLKPALLNDLINKDPNNIPFGFFCVKFWGLKAKTYDSQKIPFVVVKREDGTTFCPQNIEYLEKTLFGEYLKFILEYYSYDKMCQIGKQQAKEDKNRAHSRQITPYDNEKGLHEKHVFTPRINAFDDKLFSPATYTKKEGNKEEKDGFGFNYCPVACAITSYAKITLIKKIYEIGVDNVLYYDTDSITSKVPFPDDCIHPSKIGFWKIEAILSEFIVFASKSYWMRYKERIKGQQER</sequence>
<dbReference type="GO" id="GO:0006260">
    <property type="term" value="P:DNA replication"/>
    <property type="evidence" value="ECO:0007669"/>
    <property type="project" value="UniProtKB-KW"/>
</dbReference>
<dbReference type="InterPro" id="IPR023211">
    <property type="entry name" value="DNA_pol_palm_dom_sf"/>
</dbReference>
<dbReference type="Pfam" id="PF03175">
    <property type="entry name" value="DNA_pol_B_2"/>
    <property type="match status" value="1"/>
</dbReference>
<keyword evidence="4" id="KW-0808">Transferase</keyword>
<evidence type="ECO:0000313" key="13">
    <source>
        <dbReference type="Proteomes" id="UP000789396"/>
    </source>
</evidence>
<comment type="catalytic activity">
    <reaction evidence="9">
        <text>DNA(n) + a 2'-deoxyribonucleoside 5'-triphosphate = DNA(n+1) + diphosphate</text>
        <dbReference type="Rhea" id="RHEA:22508"/>
        <dbReference type="Rhea" id="RHEA-COMP:17339"/>
        <dbReference type="Rhea" id="RHEA-COMP:17340"/>
        <dbReference type="ChEBI" id="CHEBI:33019"/>
        <dbReference type="ChEBI" id="CHEBI:61560"/>
        <dbReference type="ChEBI" id="CHEBI:173112"/>
        <dbReference type="EC" id="2.7.7.7"/>
    </reaction>
</comment>
<dbReference type="Gene3D" id="3.90.1600.10">
    <property type="entry name" value="Palm domain of DNA polymerase"/>
    <property type="match status" value="1"/>
</dbReference>
<dbReference type="InterPro" id="IPR036397">
    <property type="entry name" value="RNaseH_sf"/>
</dbReference>
<feature type="domain" description="DNA-directed DNA polymerase family B mitochondria/virus" evidence="10">
    <location>
        <begin position="329"/>
        <end position="497"/>
    </location>
</feature>
<feature type="non-terminal residue" evidence="12">
    <location>
        <position position="748"/>
    </location>
</feature>
<dbReference type="SUPFAM" id="SSF56672">
    <property type="entry name" value="DNA/RNA polymerases"/>
    <property type="match status" value="1"/>
</dbReference>
<evidence type="ECO:0000259" key="11">
    <source>
        <dbReference type="Pfam" id="PF13358"/>
    </source>
</evidence>
<dbReference type="GO" id="GO:0003887">
    <property type="term" value="F:DNA-directed DNA polymerase activity"/>
    <property type="evidence" value="ECO:0007669"/>
    <property type="project" value="UniProtKB-KW"/>
</dbReference>
<evidence type="ECO:0000256" key="6">
    <source>
        <dbReference type="ARBA" id="ARBA00022705"/>
    </source>
</evidence>
<evidence type="ECO:0000256" key="7">
    <source>
        <dbReference type="ARBA" id="ARBA00022932"/>
    </source>
</evidence>
<dbReference type="InterPro" id="IPR043502">
    <property type="entry name" value="DNA/RNA_pol_sf"/>
</dbReference>
<comment type="similarity">
    <text evidence="1">Belongs to the DNA polymerase type-B family.</text>
</comment>
<accession>A0A9N9I4V0</accession>
<dbReference type="AlphaFoldDB" id="A0A9N9I4V0"/>
<protein>
    <recommendedName>
        <fullName evidence="3">Probable DNA polymerase</fullName>
        <ecNumber evidence="2">2.7.7.7</ecNumber>
    </recommendedName>
</protein>